<dbReference type="EMBL" id="PDCK01000041">
    <property type="protein sequence ID" value="PRQ42369.1"/>
    <property type="molecule type" value="Genomic_DNA"/>
</dbReference>
<proteinExistence type="predicted"/>
<dbReference type="Proteomes" id="UP000238479">
    <property type="component" value="Chromosome 3"/>
</dbReference>
<dbReference type="SUPFAM" id="SSF55144">
    <property type="entry name" value="LigT-like"/>
    <property type="match status" value="1"/>
</dbReference>
<dbReference type="GO" id="GO:0004113">
    <property type="term" value="F:2',3'-cyclic-nucleotide 3'-phosphodiesterase activity"/>
    <property type="evidence" value="ECO:0007669"/>
    <property type="project" value="TreeGrafter"/>
</dbReference>
<evidence type="ECO:0000313" key="1">
    <source>
        <dbReference type="EMBL" id="PRQ42369.1"/>
    </source>
</evidence>
<evidence type="ECO:0000313" key="2">
    <source>
        <dbReference type="Proteomes" id="UP000238479"/>
    </source>
</evidence>
<dbReference type="InterPro" id="IPR012386">
    <property type="entry name" value="Cyclic-nucl_3Pdiesterase"/>
</dbReference>
<keyword evidence="2" id="KW-1185">Reference proteome</keyword>
<gene>
    <name evidence="1" type="ORF">RchiOBHm_Chr3g0456921</name>
</gene>
<dbReference type="PANTHER" id="PTHR28141:SF1">
    <property type="entry name" value="2',3'-CYCLIC-NUCLEOTIDE 3'-PHOSPHODIESTERASE"/>
    <property type="match status" value="1"/>
</dbReference>
<keyword evidence="1" id="KW-0436">Ligase</keyword>
<protein>
    <submittedName>
        <fullName evidence="1">Putative RNA ligase/cyclic nucleotide phosphodiesterase</fullName>
    </submittedName>
</protein>
<dbReference type="AlphaFoldDB" id="A0A2P6R7J0"/>
<dbReference type="OrthoDB" id="514292at2759"/>
<dbReference type="InterPro" id="IPR009097">
    <property type="entry name" value="Cyclic_Pdiesterase"/>
</dbReference>
<dbReference type="GO" id="GO:0009187">
    <property type="term" value="P:cyclic nucleotide metabolic process"/>
    <property type="evidence" value="ECO:0007669"/>
    <property type="project" value="TreeGrafter"/>
</dbReference>
<dbReference type="OMA" id="IYCKVEN"/>
<accession>A0A2P6R7J0</accession>
<dbReference type="Gene3D" id="3.90.1140.10">
    <property type="entry name" value="Cyclic phosphodiesterase"/>
    <property type="match status" value="1"/>
</dbReference>
<dbReference type="PANTHER" id="PTHR28141">
    <property type="entry name" value="2',3'-CYCLIC-NUCLEOTIDE 3'-PHOSPHODIESTERASE"/>
    <property type="match status" value="1"/>
</dbReference>
<reference evidence="1 2" key="1">
    <citation type="journal article" date="2018" name="Nat. Genet.">
        <title>The Rosa genome provides new insights in the design of modern roses.</title>
        <authorList>
            <person name="Bendahmane M."/>
        </authorList>
    </citation>
    <scope>NUCLEOTIDE SEQUENCE [LARGE SCALE GENOMIC DNA]</scope>
    <source>
        <strain evidence="2">cv. Old Blush</strain>
    </source>
</reference>
<dbReference type="GO" id="GO:0016874">
    <property type="term" value="F:ligase activity"/>
    <property type="evidence" value="ECO:0007669"/>
    <property type="project" value="UniProtKB-KW"/>
</dbReference>
<dbReference type="Gramene" id="PRQ42369">
    <property type="protein sequence ID" value="PRQ42369"/>
    <property type="gene ID" value="RchiOBHm_Chr3g0456921"/>
</dbReference>
<organism evidence="1 2">
    <name type="scientific">Rosa chinensis</name>
    <name type="common">China rose</name>
    <dbReference type="NCBI Taxonomy" id="74649"/>
    <lineage>
        <taxon>Eukaryota</taxon>
        <taxon>Viridiplantae</taxon>
        <taxon>Streptophyta</taxon>
        <taxon>Embryophyta</taxon>
        <taxon>Tracheophyta</taxon>
        <taxon>Spermatophyta</taxon>
        <taxon>Magnoliopsida</taxon>
        <taxon>eudicotyledons</taxon>
        <taxon>Gunneridae</taxon>
        <taxon>Pentapetalae</taxon>
        <taxon>rosids</taxon>
        <taxon>fabids</taxon>
        <taxon>Rosales</taxon>
        <taxon>Rosaceae</taxon>
        <taxon>Rosoideae</taxon>
        <taxon>Rosoideae incertae sedis</taxon>
        <taxon>Rosa</taxon>
    </lineage>
</organism>
<comment type="caution">
    <text evidence="1">The sequence shown here is derived from an EMBL/GenBank/DDBJ whole genome shotgun (WGS) entry which is preliminary data.</text>
</comment>
<dbReference type="STRING" id="74649.A0A2P6R7J0"/>
<name>A0A2P6R7J0_ROSCH</name>
<sequence length="193" mass="22201">MPISPEQEALEAQKDAQEMHRYAVWGLLPENANTRIKKVMEALREEYGGPEIEPHITIVGSCLMTEDEAIGSFREGCNSVKQIYCKVENFETSKFYFQCLSLVMEITEDLKAQTRWFAGCMNRPFPAMPHLSLLYGNLTDEEKKKAKEKVLAMDESIAGLTFLLSRMALYRVNFADRTQKSWERILEGHLRVN</sequence>